<feature type="region of interest" description="Disordered" evidence="8">
    <location>
        <begin position="1"/>
        <end position="48"/>
    </location>
</feature>
<feature type="compositionally biased region" description="Basic and acidic residues" evidence="8">
    <location>
        <begin position="787"/>
        <end position="799"/>
    </location>
</feature>
<evidence type="ECO:0000313" key="10">
    <source>
        <dbReference type="EMBL" id="OCL07271.1"/>
    </source>
</evidence>
<dbReference type="PANTHER" id="PTHR47969">
    <property type="entry name" value="CHROMOSOME-ASSOCIATED KINESIN KIF4A-RELATED"/>
    <property type="match status" value="1"/>
</dbReference>
<dbReference type="InterPro" id="IPR001752">
    <property type="entry name" value="Kinesin_motor_dom"/>
</dbReference>
<comment type="subcellular location">
    <subcellularLocation>
        <location evidence="1">Cytoplasm</location>
    </subcellularLocation>
</comment>
<evidence type="ECO:0000313" key="11">
    <source>
        <dbReference type="Proteomes" id="UP000250140"/>
    </source>
</evidence>
<dbReference type="InterPro" id="IPR027640">
    <property type="entry name" value="Kinesin-like_fam"/>
</dbReference>
<evidence type="ECO:0000256" key="8">
    <source>
        <dbReference type="SAM" id="MobiDB-lite"/>
    </source>
</evidence>
<evidence type="ECO:0000259" key="9">
    <source>
        <dbReference type="PROSITE" id="PS50067"/>
    </source>
</evidence>
<dbReference type="Proteomes" id="UP000250140">
    <property type="component" value="Unassembled WGS sequence"/>
</dbReference>
<dbReference type="InterPro" id="IPR036961">
    <property type="entry name" value="Kinesin_motor_dom_sf"/>
</dbReference>
<evidence type="ECO:0000256" key="5">
    <source>
        <dbReference type="ARBA" id="ARBA00023054"/>
    </source>
</evidence>
<accession>A0A8E2EZ87</accession>
<feature type="region of interest" description="Disordered" evidence="8">
    <location>
        <begin position="869"/>
        <end position="888"/>
    </location>
</feature>
<dbReference type="Pfam" id="PF00225">
    <property type="entry name" value="Kinesin"/>
    <property type="match status" value="1"/>
</dbReference>
<feature type="coiled-coil region" evidence="7">
    <location>
        <begin position="1120"/>
        <end position="1158"/>
    </location>
</feature>
<dbReference type="PRINTS" id="PR00380">
    <property type="entry name" value="KINESINHEAVY"/>
</dbReference>
<proteinExistence type="inferred from homology"/>
<dbReference type="GO" id="GO:0051231">
    <property type="term" value="P:spindle elongation"/>
    <property type="evidence" value="ECO:0007669"/>
    <property type="project" value="TreeGrafter"/>
</dbReference>
<feature type="compositionally biased region" description="Basic and acidic residues" evidence="8">
    <location>
        <begin position="1594"/>
        <end position="1610"/>
    </location>
</feature>
<feature type="region of interest" description="Disordered" evidence="8">
    <location>
        <begin position="479"/>
        <end position="498"/>
    </location>
</feature>
<protein>
    <submittedName>
        <fullName evidence="10">Kinesin family protein-like protein</fullName>
    </submittedName>
</protein>
<gene>
    <name evidence="10" type="ORF">AOQ84DRAFT_61822</name>
</gene>
<dbReference type="FunFam" id="3.40.850.10:FF:000125">
    <property type="entry name" value="Kinesin class 4 (Chromokinesin group)"/>
    <property type="match status" value="1"/>
</dbReference>
<dbReference type="InterPro" id="IPR019821">
    <property type="entry name" value="Kinesin_motor_CS"/>
</dbReference>
<reference evidence="10 11" key="1">
    <citation type="journal article" date="2016" name="Nat. Commun.">
        <title>Ectomycorrhizal ecology is imprinted in the genome of the dominant symbiotic fungus Cenococcum geophilum.</title>
        <authorList>
            <consortium name="DOE Joint Genome Institute"/>
            <person name="Peter M."/>
            <person name="Kohler A."/>
            <person name="Ohm R.A."/>
            <person name="Kuo A."/>
            <person name="Krutzmann J."/>
            <person name="Morin E."/>
            <person name="Arend M."/>
            <person name="Barry K.W."/>
            <person name="Binder M."/>
            <person name="Choi C."/>
            <person name="Clum A."/>
            <person name="Copeland A."/>
            <person name="Grisel N."/>
            <person name="Haridas S."/>
            <person name="Kipfer T."/>
            <person name="LaButti K."/>
            <person name="Lindquist E."/>
            <person name="Lipzen A."/>
            <person name="Maire R."/>
            <person name="Meier B."/>
            <person name="Mihaltcheva S."/>
            <person name="Molinier V."/>
            <person name="Murat C."/>
            <person name="Poggeler S."/>
            <person name="Quandt C.A."/>
            <person name="Sperisen C."/>
            <person name="Tritt A."/>
            <person name="Tisserant E."/>
            <person name="Crous P.W."/>
            <person name="Henrissat B."/>
            <person name="Nehls U."/>
            <person name="Egli S."/>
            <person name="Spatafora J.W."/>
            <person name="Grigoriev I.V."/>
            <person name="Martin F.M."/>
        </authorList>
    </citation>
    <scope>NUCLEOTIDE SEQUENCE [LARGE SCALE GENOMIC DNA]</scope>
    <source>
        <strain evidence="10 11">CBS 207.34</strain>
    </source>
</reference>
<feature type="compositionally biased region" description="Pro residues" evidence="8">
    <location>
        <begin position="1631"/>
        <end position="1649"/>
    </location>
</feature>
<evidence type="ECO:0000256" key="4">
    <source>
        <dbReference type="ARBA" id="ARBA00022840"/>
    </source>
</evidence>
<evidence type="ECO:0000256" key="3">
    <source>
        <dbReference type="ARBA" id="ARBA00022741"/>
    </source>
</evidence>
<feature type="compositionally biased region" description="Polar residues" evidence="8">
    <location>
        <begin position="1611"/>
        <end position="1627"/>
    </location>
</feature>
<feature type="compositionally biased region" description="Polar residues" evidence="8">
    <location>
        <begin position="916"/>
        <end position="925"/>
    </location>
</feature>
<feature type="region of interest" description="Disordered" evidence="8">
    <location>
        <begin position="893"/>
        <end position="925"/>
    </location>
</feature>
<dbReference type="GO" id="GO:0005524">
    <property type="term" value="F:ATP binding"/>
    <property type="evidence" value="ECO:0007669"/>
    <property type="project" value="UniProtKB-UniRule"/>
</dbReference>
<evidence type="ECO:0000256" key="2">
    <source>
        <dbReference type="ARBA" id="ARBA00022490"/>
    </source>
</evidence>
<dbReference type="GO" id="GO:0005737">
    <property type="term" value="C:cytoplasm"/>
    <property type="evidence" value="ECO:0007669"/>
    <property type="project" value="UniProtKB-SubCell"/>
</dbReference>
<keyword evidence="6" id="KW-0505">Motor protein</keyword>
<feature type="coiled-coil region" evidence="7">
    <location>
        <begin position="644"/>
        <end position="699"/>
    </location>
</feature>
<comment type="similarity">
    <text evidence="6">Belongs to the TRAFAC class myosin-kinesin ATPase superfamily. Kinesin family.</text>
</comment>
<dbReference type="GO" id="GO:0003777">
    <property type="term" value="F:microtubule motor activity"/>
    <property type="evidence" value="ECO:0007669"/>
    <property type="project" value="InterPro"/>
</dbReference>
<feature type="coiled-coil region" evidence="7">
    <location>
        <begin position="1331"/>
        <end position="1365"/>
    </location>
</feature>
<dbReference type="Gene3D" id="3.40.850.10">
    <property type="entry name" value="Kinesin motor domain"/>
    <property type="match status" value="1"/>
</dbReference>
<feature type="compositionally biased region" description="Basic and acidic residues" evidence="8">
    <location>
        <begin position="1193"/>
        <end position="1208"/>
    </location>
</feature>
<keyword evidence="5 7" id="KW-0175">Coiled coil</keyword>
<dbReference type="InterPro" id="IPR027417">
    <property type="entry name" value="P-loop_NTPase"/>
</dbReference>
<dbReference type="EMBL" id="KV749903">
    <property type="protein sequence ID" value="OCL07271.1"/>
    <property type="molecule type" value="Genomic_DNA"/>
</dbReference>
<name>A0A8E2EZ87_9PEZI</name>
<organism evidence="10 11">
    <name type="scientific">Glonium stellatum</name>
    <dbReference type="NCBI Taxonomy" id="574774"/>
    <lineage>
        <taxon>Eukaryota</taxon>
        <taxon>Fungi</taxon>
        <taxon>Dikarya</taxon>
        <taxon>Ascomycota</taxon>
        <taxon>Pezizomycotina</taxon>
        <taxon>Dothideomycetes</taxon>
        <taxon>Pleosporomycetidae</taxon>
        <taxon>Gloniales</taxon>
        <taxon>Gloniaceae</taxon>
        <taxon>Glonium</taxon>
    </lineage>
</organism>
<dbReference type="OrthoDB" id="3176171at2759"/>
<feature type="region of interest" description="Disordered" evidence="8">
    <location>
        <begin position="1160"/>
        <end position="1208"/>
    </location>
</feature>
<dbReference type="Gene3D" id="1.10.287.1490">
    <property type="match status" value="1"/>
</dbReference>
<keyword evidence="3 6" id="KW-0547">Nucleotide-binding</keyword>
<evidence type="ECO:0000256" key="1">
    <source>
        <dbReference type="ARBA" id="ARBA00004496"/>
    </source>
</evidence>
<feature type="coiled-coil region" evidence="7">
    <location>
        <begin position="1708"/>
        <end position="1780"/>
    </location>
</feature>
<keyword evidence="11" id="KW-1185">Reference proteome</keyword>
<feature type="region of interest" description="Disordered" evidence="8">
    <location>
        <begin position="1593"/>
        <end position="1668"/>
    </location>
</feature>
<feature type="region of interest" description="Disordered" evidence="8">
    <location>
        <begin position="725"/>
        <end position="799"/>
    </location>
</feature>
<evidence type="ECO:0000256" key="7">
    <source>
        <dbReference type="SAM" id="Coils"/>
    </source>
</evidence>
<sequence>MASSPPGSPAGGIQRPMSAMIRSNRSSSRMSMSSRHGGGSRASDEDGKTAVKVVVRVRPPLQPSDPGYELVPQRFRGSTCQVTTPTSLAVESAQGKKLFVFDRVFGEDVDQEGIWEYLSESVNSFVQGYNVSILAYGQSGAGKSYTMGTTGPREQADPRIMGVIPRAALLLFEKLTGSSGNRTSATALRAPSRYSTHGLPAIQSISKPSGDKNWQMKATYVEIYNEQLRDLLVSEAIPAHERTQVTIREDPKGRILLTGLTQVTINSVDDLLSALNFGSSIRQTDATAVNAKSSRSHAVFSLNLVQKKSSAAPTSTKEKRLSVPLEAMSGSNENWVTVDSKLHFVDLAGSERLKNTQAHGERAKEGISINAGLASLGKVISQLSSRSAGSHVSYRDSRLTRLLQDSLGGNAITYMVACVNPVEFHLSETLNTVQYAQRARAIQSKPQIQQISDEGDKQAVIERLRAEISFLRDQIRLSERTERKNNAPQERAERQHEREVELQNQLLDIQENYSALSQRHAKLISEITKARDTESDDTPMLKDAIGDTALERLKRSNSFAEAVEQVVLEYEKTIQSLEASLSNTRSSLSNTESSLLEKETKIAYLESHTQQLQARIQKSMDREASNEEYLKSLEARVDSVTSGEEKSSAIIQDLRKELNRTKENEASCEEYISTLEERLAEAEQDHEIMQREIDRLEHVVERQRSIGKLDNLLYELDHIRQNDTKTESGSIVNGHSKSDSDPFVEKRSSSGSSSRQLNGHVDSIEEEDMSRPTSAGAAESIATDGVEEQKSSHEEQLDATRSELAPIDATELPQSPAQSKYVADKLDTVTQELFDLRVEHENTINDFDSLAKKYQEALRTLAALQDAVDEARHRGPSTPSTRPTSFLADAGMDGLREEDGQPSSSRTLSSELSLAGESTNTSNLEEDSYNITEASDAETAQVKYDSVDYEDMSQKESMLAQEMEMLRRLHAEKEQRVAELNRNYTELQEKHQDTLDYVEELKSEVQKAQMVRPSSPTANIIRRKSSQNVMATDRANRSFASLRNMALENFEDHPDIIQNFEFNLNAIMTELHSRSERVQALETEISSVRKEMEGKMTLITGLTKERSSLKASSPLDISVVSSMRDQLLESENQLEALKESHASREQELQEQIESLKTALRNRTVTDEPGSPTQTVPSSPMPSVFPETPAAESTSREPDFDSGNEESHQKQIIELQHEVSEWQSKHFTAMESMKASEKQLLTSISDLEASMKDAEAQHAERLVEFEEKSRSIHGAAEDFDQERVRHEQVVAALQKEVDEHKATAATHATRLAELEQSHANILRQVEEDSRSRELTEKELQTHRSLVANLEDQIEEHKSAITIHQQGLSALQESHTNEMEHLNKQLLAAHAESNEKLAAQLAEHTSATAALQEELTKAQALHQENTATLQAELSKAQSEMVNLLGGVSAVLGEDTDVTKLYSQIESLVASRKTLKVQHEQASKELDATRAELATAVASVTALESAVGELKSINEQTLKELEQVSEKEQKSSRLVQELEDQLNQNWDQHELANNRLSALQTERQVQLEEALQTRAEIERELDESRAKIALLESQLGDAKRNSHRESLDPRDATLQRSNSANSNLRKSASHTSLPSPPPAIPLPPLPGSPPPTAATTAPSPPTSRHQSKDIAQAQLVEDQEARIRTIEKHLFAEKQLTATLEDALTDLEASSTKTKSEIEGWKKKCASLEEELTVMRKERSLARHSLQAVEEERNARMRVEAERAHLEARMAALNNSNKKKKKSALNCF</sequence>
<feature type="binding site" evidence="6">
    <location>
        <begin position="137"/>
        <end position="144"/>
    </location>
    <ligand>
        <name>ATP</name>
        <dbReference type="ChEBI" id="CHEBI:30616"/>
    </ligand>
</feature>
<dbReference type="SUPFAM" id="SSF52540">
    <property type="entry name" value="P-loop containing nucleoside triphosphate hydrolases"/>
    <property type="match status" value="1"/>
</dbReference>
<keyword evidence="2" id="KW-0963">Cytoplasm</keyword>
<dbReference type="GO" id="GO:0007018">
    <property type="term" value="P:microtubule-based movement"/>
    <property type="evidence" value="ECO:0007669"/>
    <property type="project" value="InterPro"/>
</dbReference>
<dbReference type="GO" id="GO:0007052">
    <property type="term" value="P:mitotic spindle organization"/>
    <property type="evidence" value="ECO:0007669"/>
    <property type="project" value="TreeGrafter"/>
</dbReference>
<keyword evidence="4 6" id="KW-0067">ATP-binding</keyword>
<feature type="compositionally biased region" description="Low complexity" evidence="8">
    <location>
        <begin position="903"/>
        <end position="914"/>
    </location>
</feature>
<feature type="compositionally biased region" description="Low complexity" evidence="8">
    <location>
        <begin position="17"/>
        <end position="35"/>
    </location>
</feature>
<dbReference type="SMART" id="SM00129">
    <property type="entry name" value="KISc"/>
    <property type="match status" value="1"/>
</dbReference>
<dbReference type="GO" id="GO:0008017">
    <property type="term" value="F:microtubule binding"/>
    <property type="evidence" value="ECO:0007669"/>
    <property type="project" value="InterPro"/>
</dbReference>
<dbReference type="PROSITE" id="PS00411">
    <property type="entry name" value="KINESIN_MOTOR_1"/>
    <property type="match status" value="1"/>
</dbReference>
<dbReference type="PROSITE" id="PS50067">
    <property type="entry name" value="KINESIN_MOTOR_2"/>
    <property type="match status" value="1"/>
</dbReference>
<dbReference type="PANTHER" id="PTHR47969:SF15">
    <property type="entry name" value="CHROMOSOME-ASSOCIATED KINESIN KIF4A-RELATED"/>
    <property type="match status" value="1"/>
</dbReference>
<dbReference type="GO" id="GO:0005875">
    <property type="term" value="C:microtubule associated complex"/>
    <property type="evidence" value="ECO:0007669"/>
    <property type="project" value="TreeGrafter"/>
</dbReference>
<feature type="domain" description="Kinesin motor" evidence="9">
    <location>
        <begin position="50"/>
        <end position="442"/>
    </location>
</feature>
<evidence type="ECO:0000256" key="6">
    <source>
        <dbReference type="PROSITE-ProRule" id="PRU00283"/>
    </source>
</evidence>
<feature type="coiled-coil region" evidence="7">
    <location>
        <begin position="963"/>
        <end position="1004"/>
    </location>
</feature>
<feature type="compositionally biased region" description="Basic and acidic residues" evidence="8">
    <location>
        <begin position="736"/>
        <end position="748"/>
    </location>
</feature>